<dbReference type="PANTHER" id="PTHR12451:SF0">
    <property type="entry name" value="ZINC FINGER PROTEIN CASTOR HOMOLOG 1"/>
    <property type="match status" value="1"/>
</dbReference>
<dbReference type="PANTHER" id="PTHR12451">
    <property type="entry name" value="TRANSCRIPTION FACTOR CASTOR PROTEIN MING -RELATED"/>
    <property type="match status" value="1"/>
</dbReference>
<dbReference type="GO" id="GO:0045944">
    <property type="term" value="P:positive regulation of transcription by RNA polymerase II"/>
    <property type="evidence" value="ECO:0007669"/>
    <property type="project" value="TreeGrafter"/>
</dbReference>
<dbReference type="SMART" id="SM00355">
    <property type="entry name" value="ZnF_C2H2"/>
    <property type="match status" value="10"/>
</dbReference>
<evidence type="ECO:0000313" key="6">
    <source>
        <dbReference type="Proteomes" id="UP000682733"/>
    </source>
</evidence>
<feature type="domain" description="C2H2-type" evidence="3">
    <location>
        <begin position="865"/>
        <end position="887"/>
    </location>
</feature>
<evidence type="ECO:0000256" key="2">
    <source>
        <dbReference type="SAM" id="MobiDB-lite"/>
    </source>
</evidence>
<reference evidence="5" key="1">
    <citation type="submission" date="2021-02" db="EMBL/GenBank/DDBJ databases">
        <authorList>
            <person name="Nowell W R."/>
        </authorList>
    </citation>
    <scope>NUCLEOTIDE SEQUENCE</scope>
</reference>
<dbReference type="GO" id="GO:0045664">
    <property type="term" value="P:regulation of neuron differentiation"/>
    <property type="evidence" value="ECO:0007669"/>
    <property type="project" value="TreeGrafter"/>
</dbReference>
<feature type="domain" description="C2H2-type" evidence="3">
    <location>
        <begin position="332"/>
        <end position="361"/>
    </location>
</feature>
<evidence type="ECO:0000259" key="3">
    <source>
        <dbReference type="PROSITE" id="PS50157"/>
    </source>
</evidence>
<dbReference type="GO" id="GO:0008270">
    <property type="term" value="F:zinc ion binding"/>
    <property type="evidence" value="ECO:0007669"/>
    <property type="project" value="UniProtKB-KW"/>
</dbReference>
<keyword evidence="1" id="KW-0863">Zinc-finger</keyword>
<organism evidence="5 6">
    <name type="scientific">Didymodactylos carnosus</name>
    <dbReference type="NCBI Taxonomy" id="1234261"/>
    <lineage>
        <taxon>Eukaryota</taxon>
        <taxon>Metazoa</taxon>
        <taxon>Spiralia</taxon>
        <taxon>Gnathifera</taxon>
        <taxon>Rotifera</taxon>
        <taxon>Eurotatoria</taxon>
        <taxon>Bdelloidea</taxon>
        <taxon>Philodinida</taxon>
        <taxon>Philodinidae</taxon>
        <taxon>Didymodactylos</taxon>
    </lineage>
</organism>
<feature type="region of interest" description="Disordered" evidence="2">
    <location>
        <begin position="51"/>
        <end position="75"/>
    </location>
</feature>
<dbReference type="EMBL" id="CAJOBA010002077">
    <property type="protein sequence ID" value="CAF3628680.1"/>
    <property type="molecule type" value="Genomic_DNA"/>
</dbReference>
<dbReference type="GO" id="GO:0000981">
    <property type="term" value="F:DNA-binding transcription factor activity, RNA polymerase II-specific"/>
    <property type="evidence" value="ECO:0007669"/>
    <property type="project" value="TreeGrafter"/>
</dbReference>
<dbReference type="InterPro" id="IPR013087">
    <property type="entry name" value="Znf_C2H2_type"/>
</dbReference>
<keyword evidence="1" id="KW-0862">Zinc</keyword>
<comment type="caution">
    <text evidence="5">The sequence shown here is derived from an EMBL/GenBank/DDBJ whole genome shotgun (WGS) entry which is preliminary data.</text>
</comment>
<dbReference type="Proteomes" id="UP000682733">
    <property type="component" value="Unassembled WGS sequence"/>
</dbReference>
<dbReference type="GO" id="GO:0005634">
    <property type="term" value="C:nucleus"/>
    <property type="evidence" value="ECO:0007669"/>
    <property type="project" value="TreeGrafter"/>
</dbReference>
<dbReference type="AlphaFoldDB" id="A0A8S2HCH1"/>
<feature type="region of interest" description="Disordered" evidence="2">
    <location>
        <begin position="474"/>
        <end position="494"/>
    </location>
</feature>
<protein>
    <recommendedName>
        <fullName evidence="3">C2H2-type domain-containing protein</fullName>
    </recommendedName>
</protein>
<dbReference type="InterPro" id="IPR040373">
    <property type="entry name" value="CASZ1"/>
</dbReference>
<evidence type="ECO:0000313" key="5">
    <source>
        <dbReference type="EMBL" id="CAF3628680.1"/>
    </source>
</evidence>
<dbReference type="Proteomes" id="UP000677228">
    <property type="component" value="Unassembled WGS sequence"/>
</dbReference>
<accession>A0A8S2HCH1</accession>
<gene>
    <name evidence="4" type="ORF">OVA965_LOCUS6772</name>
    <name evidence="5" type="ORF">TMI583_LOCUS6768</name>
</gene>
<name>A0A8S2HCH1_9BILA</name>
<feature type="compositionally biased region" description="Polar residues" evidence="2">
    <location>
        <begin position="951"/>
        <end position="966"/>
    </location>
</feature>
<proteinExistence type="predicted"/>
<feature type="compositionally biased region" description="Low complexity" evidence="2">
    <location>
        <begin position="779"/>
        <end position="793"/>
    </location>
</feature>
<feature type="region of interest" description="Disordered" evidence="2">
    <location>
        <begin position="951"/>
        <end position="974"/>
    </location>
</feature>
<sequence length="1204" mass="140597">MTFCKTEKKKGFLRKIIKVSNFTCYYMSLKLEAICAKLNKNLSEQSLLNDTEEHQQLEKEATNDDRTNDSDGTKLTESKSTIYTVNAANRRKCSAITKRSLQKMSSTAITAKTSLNDSNEIEEGEIVQKKLKIETPTSENVLSPEIEIVEQNMVEDDDEEEEEMDQDSDQNCTLANITNQILSSAQQKELIKRYSSSNECENSSCETLYQKEHFHCSICKHKVFQRREDAIRHIKWHRKREESFQYGFLRFSTCDNCQRYFQNCLHNGRQTHYHCLELGCTKVYASTSDVQMHATAHKRDQLILYQGFRRFRCSDVCNWAECQYYKNKITHFHCLRQDCHFSFKQRSDIEKHKMYHAKDEKLMKDGFKKFSKKEYCHFPDCNLSKTANHIHCMRQDCGYILHSISQMLTHKRKHEKHQTEANKNHQAVVKSQSNVSVNLRSSTLRTIIISNNSSSSSSNCKEQQNGLEIDEENYLNQQKPIRSSSATTTDDDTSPKSLYKCFNSNCCLYSSCKYFKQKHFHCLLKTCQYSTTEQAHVLEHESDHTMEEQILRTHYSYMPPFTCMPQCELYTQTHYHCVVGSCGQIFPLNSPLFSKLEHYTTQHENEDIKRYNGDNLQHRKKNKKHKSLSPLKRKKYKSPILLNNEKRHLSSTSTTIDDVPTSGLTLSVENDQYQCLQSSLSSIDVAEYDNDDETASVNEENSEEEDEDLAIGSGFCFEQISPTIPQTNQNETEHSHRHQSVVVNPVVPELLLSSTVTTITGPPYNSILLPVPKYITPSSSNDDYHVSTSSSSSVQHKKTFQNDDTGVQLIEVYLYLQRLMKTQPPVQSIWSKLKSEMFYMKQQQPQVTSGSCLRPYCKYRRHCHYHCKQCDQSFMQSDKLQQHLIKHGYHISTIDKNLVDLWETTFKIDISCVIHLQKQILDNVNLLHNETTTLYNQIQLIKNQLQQQKITSSPSVQQQENRSPVESVQEEEDEIDGDVVLLQQERTLYKSTDPCPVVNCPFAAQKDHFHYSQQQQQQSDSDVPEGFQRFSIGESCLFNHCSYSQVTTHYHCLRLDCCYHFTDKNRFQTHLDKHVKSDQLLLTDFQMYRGQLLDCNNISCKYRQQKQTHYHCLRCKTFSCHDTSKILSHRKHHEKEVYLKHLNIKKTLATEQCLYWKTCIHYKNKQMHYHCCYRQCKYSSIGPGQMKTHRQLKHIDGDEEDIEK</sequence>
<feature type="region of interest" description="Disordered" evidence="2">
    <location>
        <begin position="412"/>
        <end position="434"/>
    </location>
</feature>
<keyword evidence="1" id="KW-0479">Metal-binding</keyword>
<evidence type="ECO:0000256" key="1">
    <source>
        <dbReference type="PROSITE-ProRule" id="PRU00042"/>
    </source>
</evidence>
<evidence type="ECO:0000313" key="4">
    <source>
        <dbReference type="EMBL" id="CAF0843581.1"/>
    </source>
</evidence>
<dbReference type="GO" id="GO:0000977">
    <property type="term" value="F:RNA polymerase II transcription regulatory region sequence-specific DNA binding"/>
    <property type="evidence" value="ECO:0007669"/>
    <property type="project" value="TreeGrafter"/>
</dbReference>
<dbReference type="EMBL" id="CAJNOK010002077">
    <property type="protein sequence ID" value="CAF0843581.1"/>
    <property type="molecule type" value="Genomic_DNA"/>
</dbReference>
<feature type="region of interest" description="Disordered" evidence="2">
    <location>
        <begin position="779"/>
        <end position="798"/>
    </location>
</feature>
<dbReference type="PROSITE" id="PS00028">
    <property type="entry name" value="ZINC_FINGER_C2H2_1"/>
    <property type="match status" value="5"/>
</dbReference>
<dbReference type="PROSITE" id="PS50157">
    <property type="entry name" value="ZINC_FINGER_C2H2_2"/>
    <property type="match status" value="2"/>
</dbReference>